<reference evidence="6 7" key="1">
    <citation type="submission" date="2019-07" db="EMBL/GenBank/DDBJ databases">
        <title>Whole genome shotgun sequence of Oceanobacillus sojae NBRC 105379.</title>
        <authorList>
            <person name="Hosoyama A."/>
            <person name="Uohara A."/>
            <person name="Ohji S."/>
            <person name="Ichikawa N."/>
        </authorList>
    </citation>
    <scope>NUCLEOTIDE SEQUENCE [LARGE SCALE GENOMIC DNA]</scope>
    <source>
        <strain evidence="6 7">NBRC 105379</strain>
    </source>
</reference>
<dbReference type="CDD" id="cd07728">
    <property type="entry name" value="YtnP-like_MBL-fold"/>
    <property type="match status" value="1"/>
</dbReference>
<evidence type="ECO:0000313" key="6">
    <source>
        <dbReference type="EMBL" id="GEN87999.1"/>
    </source>
</evidence>
<dbReference type="InterPro" id="IPR051013">
    <property type="entry name" value="MBL_superfamily_lactonases"/>
</dbReference>
<dbReference type="OrthoDB" id="9802897at2"/>
<dbReference type="AlphaFoldDB" id="A0A511ZKQ5"/>
<evidence type="ECO:0000256" key="3">
    <source>
        <dbReference type="ARBA" id="ARBA00022801"/>
    </source>
</evidence>
<dbReference type="SUPFAM" id="SSF56281">
    <property type="entry name" value="Metallo-hydrolase/oxidoreductase"/>
    <property type="match status" value="1"/>
</dbReference>
<dbReference type="GO" id="GO:0016787">
    <property type="term" value="F:hydrolase activity"/>
    <property type="evidence" value="ECO:0007669"/>
    <property type="project" value="UniProtKB-KW"/>
</dbReference>
<comment type="similarity">
    <text evidence="1">Belongs to the metallo-beta-lactamase superfamily.</text>
</comment>
<keyword evidence="4" id="KW-0862">Zinc</keyword>
<dbReference type="STRING" id="582851.GCA_900162665_00102"/>
<comment type="caution">
    <text evidence="6">The sequence shown here is derived from an EMBL/GenBank/DDBJ whole genome shotgun (WGS) entry which is preliminary data.</text>
</comment>
<dbReference type="InterPro" id="IPR001279">
    <property type="entry name" value="Metallo-B-lactamas"/>
</dbReference>
<dbReference type="Pfam" id="PF00753">
    <property type="entry name" value="Lactamase_B"/>
    <property type="match status" value="1"/>
</dbReference>
<evidence type="ECO:0000256" key="4">
    <source>
        <dbReference type="ARBA" id="ARBA00022833"/>
    </source>
</evidence>
<organism evidence="6 7">
    <name type="scientific">Oceanobacillus sojae</name>
    <dbReference type="NCBI Taxonomy" id="582851"/>
    <lineage>
        <taxon>Bacteria</taxon>
        <taxon>Bacillati</taxon>
        <taxon>Bacillota</taxon>
        <taxon>Bacilli</taxon>
        <taxon>Bacillales</taxon>
        <taxon>Bacillaceae</taxon>
        <taxon>Oceanobacillus</taxon>
    </lineage>
</organism>
<dbReference type="PANTHER" id="PTHR42978:SF6">
    <property type="entry name" value="QUORUM-QUENCHING LACTONASE YTNP-RELATED"/>
    <property type="match status" value="1"/>
</dbReference>
<accession>A0A511ZKQ5</accession>
<keyword evidence="2" id="KW-0479">Metal-binding</keyword>
<keyword evidence="7" id="KW-1185">Reference proteome</keyword>
<keyword evidence="3" id="KW-0378">Hydrolase</keyword>
<feature type="domain" description="Metallo-beta-lactamase" evidence="5">
    <location>
        <begin position="50"/>
        <end position="256"/>
    </location>
</feature>
<name>A0A511ZKQ5_9BACI</name>
<evidence type="ECO:0000259" key="5">
    <source>
        <dbReference type="SMART" id="SM00849"/>
    </source>
</evidence>
<dbReference type="RefSeq" id="WP_147210949.1">
    <property type="nucleotide sequence ID" value="NZ_BJYM01000011.1"/>
</dbReference>
<evidence type="ECO:0000313" key="7">
    <source>
        <dbReference type="Proteomes" id="UP000321558"/>
    </source>
</evidence>
<proteinExistence type="inferred from homology"/>
<evidence type="ECO:0000256" key="1">
    <source>
        <dbReference type="ARBA" id="ARBA00007749"/>
    </source>
</evidence>
<sequence length="285" mass="33346">METLQVGRAKLTWLNGGVTHLDGGSMFGVVPKALWERKYPNNEKNQIELRTDPILMELDGSYLLIDSGIGWNKLSEKQKRNFGVLEETKLEASLLDLGLTVDDIEIVLMTHLHYDHANGLTKLTDEEKYESVFKKAKIYVSQVEWDEMRHPNIRSVNTYWEENWKPISEQICTFTDEVEILSGLTMVHTGGHSDGHAIIRFQDDKESFLHMADIMPTHAHQNKLWVLAYDDYPVQSVLQKEYWMNQGYKENAWFTFYHDAYFRAIKFNETGEIIDQIKRMRYAYK</sequence>
<dbReference type="Gene3D" id="3.60.15.10">
    <property type="entry name" value="Ribonuclease Z/Hydroxyacylglutathione hydrolase-like"/>
    <property type="match status" value="1"/>
</dbReference>
<dbReference type="InterPro" id="IPR036866">
    <property type="entry name" value="RibonucZ/Hydroxyglut_hydro"/>
</dbReference>
<protein>
    <submittedName>
        <fullName evidence="6">Putative quorum-quenching lactonase YtnP</fullName>
    </submittedName>
</protein>
<dbReference type="GO" id="GO:0046872">
    <property type="term" value="F:metal ion binding"/>
    <property type="evidence" value="ECO:0007669"/>
    <property type="project" value="UniProtKB-KW"/>
</dbReference>
<dbReference type="PANTHER" id="PTHR42978">
    <property type="entry name" value="QUORUM-QUENCHING LACTONASE YTNP-RELATED-RELATED"/>
    <property type="match status" value="1"/>
</dbReference>
<dbReference type="Proteomes" id="UP000321558">
    <property type="component" value="Unassembled WGS sequence"/>
</dbReference>
<dbReference type="EMBL" id="BJYM01000011">
    <property type="protein sequence ID" value="GEN87999.1"/>
    <property type="molecule type" value="Genomic_DNA"/>
</dbReference>
<dbReference type="SMART" id="SM00849">
    <property type="entry name" value="Lactamase_B"/>
    <property type="match status" value="1"/>
</dbReference>
<gene>
    <name evidence="6" type="primary">ytnP</name>
    <name evidence="6" type="ORF">OSO01_27380</name>
</gene>
<evidence type="ECO:0000256" key="2">
    <source>
        <dbReference type="ARBA" id="ARBA00022723"/>
    </source>
</evidence>